<evidence type="ECO:0000256" key="2">
    <source>
        <dbReference type="ARBA" id="ARBA00004496"/>
    </source>
</evidence>
<keyword evidence="7" id="KW-0805">Transcription regulation</keyword>
<dbReference type="PANTHER" id="PTHR31169:SF33">
    <property type="entry name" value="CELL DIVISION CYCLE-ASSOCIATED 7-LIKE PROTEIN"/>
    <property type="match status" value="1"/>
</dbReference>
<keyword evidence="6" id="KW-0832">Ubl conjugation</keyword>
<evidence type="ECO:0000256" key="1">
    <source>
        <dbReference type="ARBA" id="ARBA00004123"/>
    </source>
</evidence>
<dbReference type="GO" id="GO:0005737">
    <property type="term" value="C:cytoplasm"/>
    <property type="evidence" value="ECO:0007669"/>
    <property type="project" value="UniProtKB-SubCell"/>
</dbReference>
<dbReference type="OrthoDB" id="298344at2759"/>
<dbReference type="AlphaFoldDB" id="A0A067L2G2"/>
<gene>
    <name evidence="12" type="ORF">JCGZ_04902</name>
</gene>
<evidence type="ECO:0000313" key="13">
    <source>
        <dbReference type="Proteomes" id="UP000027138"/>
    </source>
</evidence>
<evidence type="ECO:0000259" key="11">
    <source>
        <dbReference type="Pfam" id="PF10497"/>
    </source>
</evidence>
<keyword evidence="8" id="KW-0804">Transcription</keyword>
<feature type="compositionally biased region" description="Acidic residues" evidence="10">
    <location>
        <begin position="330"/>
        <end position="341"/>
    </location>
</feature>
<dbReference type="Pfam" id="PF10497">
    <property type="entry name" value="zf-4CXXC_R1"/>
    <property type="match status" value="1"/>
</dbReference>
<keyword evidence="4" id="KW-1017">Isopeptide bond</keyword>
<dbReference type="KEGG" id="jcu:105634252"/>
<keyword evidence="5" id="KW-0597">Phosphoprotein</keyword>
<dbReference type="Proteomes" id="UP000027138">
    <property type="component" value="Unassembled WGS sequence"/>
</dbReference>
<evidence type="ECO:0000256" key="9">
    <source>
        <dbReference type="ARBA" id="ARBA00023242"/>
    </source>
</evidence>
<evidence type="ECO:0000256" key="6">
    <source>
        <dbReference type="ARBA" id="ARBA00022843"/>
    </source>
</evidence>
<feature type="compositionally biased region" description="Acidic residues" evidence="10">
    <location>
        <begin position="293"/>
        <end position="313"/>
    </location>
</feature>
<accession>A0A067L2G2</accession>
<protein>
    <recommendedName>
        <fullName evidence="11">Zinc-finger domain-containing protein</fullName>
    </recommendedName>
</protein>
<feature type="domain" description="Zinc-finger" evidence="11">
    <location>
        <begin position="165"/>
        <end position="261"/>
    </location>
</feature>
<feature type="region of interest" description="Disordered" evidence="10">
    <location>
        <begin position="329"/>
        <end position="373"/>
    </location>
</feature>
<evidence type="ECO:0000313" key="12">
    <source>
        <dbReference type="EMBL" id="KDP38259.1"/>
    </source>
</evidence>
<feature type="compositionally biased region" description="Basic and acidic residues" evidence="10">
    <location>
        <begin position="362"/>
        <end position="373"/>
    </location>
</feature>
<keyword evidence="9" id="KW-0539">Nucleus</keyword>
<dbReference type="InterPro" id="IPR040221">
    <property type="entry name" value="CDCA7/CDA7L"/>
</dbReference>
<feature type="compositionally biased region" description="Polar residues" evidence="10">
    <location>
        <begin position="65"/>
        <end position="76"/>
    </location>
</feature>
<sequence length="373" mass="42223">MVSTRRKRAVVGMASENANSDNRNEEVLEGNNEGNGGYEKLREQRIQENKERMQKLGFFDLLKSRSASTNRTPRNVSSQKKLPKPSLPLSDSPRRSSRLKSQTPVNYSELRHKAKKGSAKGIGVQLREGSKPEVYTEEHEKLLGDCKTAWTLFVDGYGTDGKRIYDPENGETCHQCRQKTLGRHTHCSECNVVQGQFCGDCLYMRYGENVIEVNENPNWVCPVCRGICNCSICRKAKGWVATGSLYRKVTGLGFKSVAHYLIQTRLSQIHSDNSEARELPLADKESHLVTDGAEENHDEDFDLQSNDDEVEMEEKEKLVYCSDSSKYIDIDDESDDIDDNSSSDNGNRQKEKTENMEGDDNNEMKEKQTKLAD</sequence>
<dbReference type="GO" id="GO:0005634">
    <property type="term" value="C:nucleus"/>
    <property type="evidence" value="ECO:0007669"/>
    <property type="project" value="UniProtKB-SubCell"/>
</dbReference>
<feature type="region of interest" description="Disordered" evidence="10">
    <location>
        <begin position="1"/>
        <end position="44"/>
    </location>
</feature>
<name>A0A067L2G2_JATCU</name>
<dbReference type="InterPro" id="IPR018866">
    <property type="entry name" value="Znf-4CXXC_R1"/>
</dbReference>
<reference evidence="12 13" key="1">
    <citation type="journal article" date="2014" name="PLoS ONE">
        <title>Global Analysis of Gene Expression Profiles in Physic Nut (Jatropha curcas L.) Seedlings Exposed to Salt Stress.</title>
        <authorList>
            <person name="Zhang L."/>
            <person name="Zhang C."/>
            <person name="Wu P."/>
            <person name="Chen Y."/>
            <person name="Li M."/>
            <person name="Jiang H."/>
            <person name="Wu G."/>
        </authorList>
    </citation>
    <scope>NUCLEOTIDE SEQUENCE [LARGE SCALE GENOMIC DNA]</scope>
    <source>
        <strain evidence="13">cv. GZQX0401</strain>
        <tissue evidence="12">Young leaves</tissue>
    </source>
</reference>
<evidence type="ECO:0000256" key="8">
    <source>
        <dbReference type="ARBA" id="ARBA00023163"/>
    </source>
</evidence>
<evidence type="ECO:0000256" key="7">
    <source>
        <dbReference type="ARBA" id="ARBA00023015"/>
    </source>
</evidence>
<keyword evidence="3" id="KW-0963">Cytoplasm</keyword>
<dbReference type="GO" id="GO:0006355">
    <property type="term" value="P:regulation of DNA-templated transcription"/>
    <property type="evidence" value="ECO:0007669"/>
    <property type="project" value="InterPro"/>
</dbReference>
<evidence type="ECO:0000256" key="3">
    <source>
        <dbReference type="ARBA" id="ARBA00022490"/>
    </source>
</evidence>
<evidence type="ECO:0000256" key="4">
    <source>
        <dbReference type="ARBA" id="ARBA00022499"/>
    </source>
</evidence>
<dbReference type="STRING" id="180498.A0A067L2G2"/>
<feature type="region of interest" description="Disordered" evidence="10">
    <location>
        <begin position="62"/>
        <end position="125"/>
    </location>
</feature>
<dbReference type="EMBL" id="KK914370">
    <property type="protein sequence ID" value="KDP38259.1"/>
    <property type="molecule type" value="Genomic_DNA"/>
</dbReference>
<evidence type="ECO:0000256" key="10">
    <source>
        <dbReference type="SAM" id="MobiDB-lite"/>
    </source>
</evidence>
<keyword evidence="13" id="KW-1185">Reference proteome</keyword>
<dbReference type="PANTHER" id="PTHR31169">
    <property type="entry name" value="OS05G0300700 PROTEIN"/>
    <property type="match status" value="1"/>
</dbReference>
<comment type="subcellular location">
    <subcellularLocation>
        <location evidence="2">Cytoplasm</location>
    </subcellularLocation>
    <subcellularLocation>
        <location evidence="1">Nucleus</location>
    </subcellularLocation>
</comment>
<proteinExistence type="predicted"/>
<evidence type="ECO:0000256" key="5">
    <source>
        <dbReference type="ARBA" id="ARBA00022553"/>
    </source>
</evidence>
<organism evidence="12 13">
    <name type="scientific">Jatropha curcas</name>
    <name type="common">Barbados nut</name>
    <dbReference type="NCBI Taxonomy" id="180498"/>
    <lineage>
        <taxon>Eukaryota</taxon>
        <taxon>Viridiplantae</taxon>
        <taxon>Streptophyta</taxon>
        <taxon>Embryophyta</taxon>
        <taxon>Tracheophyta</taxon>
        <taxon>Spermatophyta</taxon>
        <taxon>Magnoliopsida</taxon>
        <taxon>eudicotyledons</taxon>
        <taxon>Gunneridae</taxon>
        <taxon>Pentapetalae</taxon>
        <taxon>rosids</taxon>
        <taxon>fabids</taxon>
        <taxon>Malpighiales</taxon>
        <taxon>Euphorbiaceae</taxon>
        <taxon>Crotonoideae</taxon>
        <taxon>Jatropheae</taxon>
        <taxon>Jatropha</taxon>
    </lineage>
</organism>
<feature type="region of interest" description="Disordered" evidence="10">
    <location>
        <begin position="293"/>
        <end position="315"/>
    </location>
</feature>